<keyword evidence="2 6" id="KW-0645">Protease</keyword>
<dbReference type="Pfam" id="PF02902">
    <property type="entry name" value="Peptidase_C48"/>
    <property type="match status" value="1"/>
</dbReference>
<evidence type="ECO:0000313" key="7">
    <source>
        <dbReference type="Proteomes" id="UP000704712"/>
    </source>
</evidence>
<dbReference type="SUPFAM" id="SSF54001">
    <property type="entry name" value="Cysteine proteinases"/>
    <property type="match status" value="1"/>
</dbReference>
<name>A0A8S9U253_PHYIN</name>
<organism evidence="6 7">
    <name type="scientific">Phytophthora infestans</name>
    <name type="common">Potato late blight agent</name>
    <name type="synonym">Botrytis infestans</name>
    <dbReference type="NCBI Taxonomy" id="4787"/>
    <lineage>
        <taxon>Eukaryota</taxon>
        <taxon>Sar</taxon>
        <taxon>Stramenopiles</taxon>
        <taxon>Oomycota</taxon>
        <taxon>Peronosporomycetes</taxon>
        <taxon>Peronosporales</taxon>
        <taxon>Peronosporaceae</taxon>
        <taxon>Phytophthora</taxon>
    </lineage>
</organism>
<dbReference type="EMBL" id="JAACNO010002223">
    <property type="protein sequence ID" value="KAF4134976.1"/>
    <property type="molecule type" value="Genomic_DNA"/>
</dbReference>
<evidence type="ECO:0000256" key="4">
    <source>
        <dbReference type="SAM" id="MobiDB-lite"/>
    </source>
</evidence>
<dbReference type="GO" id="GO:0006508">
    <property type="term" value="P:proteolysis"/>
    <property type="evidence" value="ECO:0007669"/>
    <property type="project" value="UniProtKB-KW"/>
</dbReference>
<evidence type="ECO:0000256" key="1">
    <source>
        <dbReference type="ARBA" id="ARBA00005234"/>
    </source>
</evidence>
<feature type="domain" description="Ubiquitin-like protease family profile" evidence="5">
    <location>
        <begin position="297"/>
        <end position="387"/>
    </location>
</feature>
<dbReference type="InterPro" id="IPR038765">
    <property type="entry name" value="Papain-like_cys_pep_sf"/>
</dbReference>
<evidence type="ECO:0000313" key="6">
    <source>
        <dbReference type="EMBL" id="KAF4134976.1"/>
    </source>
</evidence>
<dbReference type="Proteomes" id="UP000704712">
    <property type="component" value="Unassembled WGS sequence"/>
</dbReference>
<evidence type="ECO:0000256" key="3">
    <source>
        <dbReference type="ARBA" id="ARBA00022801"/>
    </source>
</evidence>
<dbReference type="GO" id="GO:0008234">
    <property type="term" value="F:cysteine-type peptidase activity"/>
    <property type="evidence" value="ECO:0007669"/>
    <property type="project" value="InterPro"/>
</dbReference>
<accession>A0A8S9U253</accession>
<reference evidence="6" key="1">
    <citation type="submission" date="2020-03" db="EMBL/GenBank/DDBJ databases">
        <title>Hybrid Assembly of Korean Phytophthora infestans isolates.</title>
        <authorList>
            <person name="Prokchorchik M."/>
            <person name="Lee Y."/>
            <person name="Seo J."/>
            <person name="Cho J.-H."/>
            <person name="Park Y.-E."/>
            <person name="Jang D.-C."/>
            <person name="Im J.-S."/>
            <person name="Choi J.-G."/>
            <person name="Park H.-J."/>
            <person name="Lee G.-B."/>
            <person name="Lee Y.-G."/>
            <person name="Hong S.-Y."/>
            <person name="Cho K."/>
            <person name="Sohn K.H."/>
        </authorList>
    </citation>
    <scope>NUCLEOTIDE SEQUENCE</scope>
    <source>
        <strain evidence="6">KR_2_A2</strain>
    </source>
</reference>
<keyword evidence="3" id="KW-0378">Hydrolase</keyword>
<feature type="compositionally biased region" description="Acidic residues" evidence="4">
    <location>
        <begin position="1"/>
        <end position="10"/>
    </location>
</feature>
<sequence length="428" mass="48367">MSTSDQEEEDPARKATTSEVSKETEAETEIVQKKNSAPKKKLAANNAGSAAAPIVFGSPPKRIGLSKRAEKKEVSKKELKEAKRIQNCIREGKKVRAVKLCHMEILSGPYSSSTTRPLLDRLELPSVEVVGPLVVRKYNVSQPVPVIKAIPQGEKIRKAIHAIDDKGNQDLLARWDEYGCATYGQLKLMDLVVTAQNYFKMVKATMEWIDKVEIQVDSIVEPFIESVNITKFGSEFLDFRENVWLHSGSIIGSLFMMRSTYDEVGVVNLRFLDFAMSEQRERIARSYGAAEPGVKKLISAVNLGYHWGAFYVDVEKKQCFLFDPMQLKSNITSLRTAVCTVVEPMLKMTDQIQYETITGCEQQNSSSCGLWCLVVLELLLFGATHDKWSNYWSDSLYEAVGYLRMRYLHKVIKLQSHFPAEDEPEEET</sequence>
<dbReference type="Gene3D" id="3.40.395.10">
    <property type="entry name" value="Adenoviral Proteinase, Chain A"/>
    <property type="match status" value="1"/>
</dbReference>
<gene>
    <name evidence="6" type="ORF">GN958_ATG15833</name>
</gene>
<dbReference type="InterPro" id="IPR003653">
    <property type="entry name" value="Peptidase_C48_C"/>
</dbReference>
<comment type="similarity">
    <text evidence="1">Belongs to the peptidase C48 family.</text>
</comment>
<dbReference type="AlphaFoldDB" id="A0A8S9U253"/>
<proteinExistence type="inferred from homology"/>
<evidence type="ECO:0000259" key="5">
    <source>
        <dbReference type="Pfam" id="PF02902"/>
    </source>
</evidence>
<evidence type="ECO:0000256" key="2">
    <source>
        <dbReference type="ARBA" id="ARBA00022670"/>
    </source>
</evidence>
<feature type="compositionally biased region" description="Low complexity" evidence="4">
    <location>
        <begin position="43"/>
        <end position="52"/>
    </location>
</feature>
<comment type="caution">
    <text evidence="6">The sequence shown here is derived from an EMBL/GenBank/DDBJ whole genome shotgun (WGS) entry which is preliminary data.</text>
</comment>
<feature type="region of interest" description="Disordered" evidence="4">
    <location>
        <begin position="1"/>
        <end position="62"/>
    </location>
</feature>
<protein>
    <submittedName>
        <fullName evidence="6">Ulp1 protease family C-terminal catalytic domain-containing protein</fullName>
    </submittedName>
</protein>